<dbReference type="EMBL" id="JAZDUA010000175">
    <property type="protein sequence ID" value="KAK7865501.1"/>
    <property type="molecule type" value="Genomic_DNA"/>
</dbReference>
<reference evidence="2 3" key="1">
    <citation type="submission" date="2024-03" db="EMBL/GenBank/DDBJ databases">
        <title>The genome assembly and annotation of the cricket Gryllus longicercus Weissman &amp; Gray.</title>
        <authorList>
            <person name="Szrajer S."/>
            <person name="Gray D."/>
            <person name="Ylla G."/>
        </authorList>
    </citation>
    <scope>NUCLEOTIDE SEQUENCE [LARGE SCALE GENOMIC DNA]</scope>
    <source>
        <strain evidence="2">DAG 2021-001</strain>
        <tissue evidence="2">Whole body minus gut</tissue>
    </source>
</reference>
<evidence type="ECO:0000256" key="1">
    <source>
        <dbReference type="SAM" id="MobiDB-lite"/>
    </source>
</evidence>
<feature type="compositionally biased region" description="Basic residues" evidence="1">
    <location>
        <begin position="69"/>
        <end position="80"/>
    </location>
</feature>
<comment type="caution">
    <text evidence="2">The sequence shown here is derived from an EMBL/GenBank/DDBJ whole genome shotgun (WGS) entry which is preliminary data.</text>
</comment>
<evidence type="ECO:0000313" key="2">
    <source>
        <dbReference type="EMBL" id="KAK7865501.1"/>
    </source>
</evidence>
<organism evidence="2 3">
    <name type="scientific">Gryllus longicercus</name>
    <dbReference type="NCBI Taxonomy" id="2509291"/>
    <lineage>
        <taxon>Eukaryota</taxon>
        <taxon>Metazoa</taxon>
        <taxon>Ecdysozoa</taxon>
        <taxon>Arthropoda</taxon>
        <taxon>Hexapoda</taxon>
        <taxon>Insecta</taxon>
        <taxon>Pterygota</taxon>
        <taxon>Neoptera</taxon>
        <taxon>Polyneoptera</taxon>
        <taxon>Orthoptera</taxon>
        <taxon>Ensifera</taxon>
        <taxon>Gryllidea</taxon>
        <taxon>Grylloidea</taxon>
        <taxon>Gryllidae</taxon>
        <taxon>Gryllinae</taxon>
        <taxon>Gryllus</taxon>
    </lineage>
</organism>
<dbReference type="AlphaFoldDB" id="A0AAN9Z5M8"/>
<dbReference type="Proteomes" id="UP001378592">
    <property type="component" value="Unassembled WGS sequence"/>
</dbReference>
<proteinExistence type="predicted"/>
<evidence type="ECO:0000313" key="3">
    <source>
        <dbReference type="Proteomes" id="UP001378592"/>
    </source>
</evidence>
<gene>
    <name evidence="2" type="ORF">R5R35_014613</name>
</gene>
<protein>
    <submittedName>
        <fullName evidence="2">Uncharacterized protein</fullName>
    </submittedName>
</protein>
<sequence>MGRRFDVNIAYLLSQDWCQVCGIRYLEHSGFGTASLSLSDFYQLMKENGFIPHRQFYFPFEYKAWSNQKKKRQKAGKSKSKYGGAGRGQAGTSKNASKKGLTFPDLEIILSNDFFLKRGRKYEEYCPFRKYLEGK</sequence>
<accession>A0AAN9Z5M8</accession>
<feature type="region of interest" description="Disordered" evidence="1">
    <location>
        <begin position="69"/>
        <end position="99"/>
    </location>
</feature>
<name>A0AAN9Z5M8_9ORTH</name>
<keyword evidence="3" id="KW-1185">Reference proteome</keyword>